<reference evidence="1 2" key="1">
    <citation type="journal article" date="2016" name="Mol. Biol. Evol.">
        <title>Genome-Wide Survey of Gut Fungi (Harpellales) Reveals the First Horizontally Transferred Ubiquitin Gene from a Mosquito Host.</title>
        <authorList>
            <person name="Wang Y."/>
            <person name="White M.M."/>
            <person name="Kvist S."/>
            <person name="Moncalvo J.M."/>
        </authorList>
    </citation>
    <scope>NUCLEOTIDE SEQUENCE [LARGE SCALE GENOMIC DNA]</scope>
    <source>
        <strain evidence="1 2">ALG-7-W6</strain>
    </source>
</reference>
<accession>A0A1R0GQL9</accession>
<proteinExistence type="predicted"/>
<organism evidence="1 2">
    <name type="scientific">Smittium mucronatum</name>
    <dbReference type="NCBI Taxonomy" id="133383"/>
    <lineage>
        <taxon>Eukaryota</taxon>
        <taxon>Fungi</taxon>
        <taxon>Fungi incertae sedis</taxon>
        <taxon>Zoopagomycota</taxon>
        <taxon>Kickxellomycotina</taxon>
        <taxon>Harpellomycetes</taxon>
        <taxon>Harpellales</taxon>
        <taxon>Legeriomycetaceae</taxon>
        <taxon>Smittium</taxon>
    </lineage>
</organism>
<dbReference type="AlphaFoldDB" id="A0A1R0GQL9"/>
<evidence type="ECO:0000313" key="1">
    <source>
        <dbReference type="EMBL" id="OLY79148.1"/>
    </source>
</evidence>
<keyword evidence="2" id="KW-1185">Reference proteome</keyword>
<name>A0A1R0GQL9_9FUNG</name>
<protein>
    <submittedName>
        <fullName evidence="1">Uncharacterized protein</fullName>
    </submittedName>
</protein>
<dbReference type="EMBL" id="LSSL01004885">
    <property type="protein sequence ID" value="OLY79148.1"/>
    <property type="molecule type" value="Genomic_DNA"/>
</dbReference>
<sequence>MSVPSWLAGTVSGTSYTGQKFTLLVKNSQIPILGFRRKSAVDQLKIEFQKFSKKINYLILTGELFIEVQAASNSAFKL</sequence>
<comment type="caution">
    <text evidence="1">The sequence shown here is derived from an EMBL/GenBank/DDBJ whole genome shotgun (WGS) entry which is preliminary data.</text>
</comment>
<gene>
    <name evidence="1" type="ORF">AYI68_g6792</name>
</gene>
<dbReference type="Proteomes" id="UP000187455">
    <property type="component" value="Unassembled WGS sequence"/>
</dbReference>
<evidence type="ECO:0000313" key="2">
    <source>
        <dbReference type="Proteomes" id="UP000187455"/>
    </source>
</evidence>